<comment type="caution">
    <text evidence="3">The sequence shown here is derived from an EMBL/GenBank/DDBJ whole genome shotgun (WGS) entry which is preliminary data.</text>
</comment>
<dbReference type="InterPro" id="IPR016024">
    <property type="entry name" value="ARM-type_fold"/>
</dbReference>
<name>A0A7X3G8N0_9STRE</name>
<dbReference type="AlphaFoldDB" id="A0A7X3G8N0"/>
<proteinExistence type="predicted"/>
<gene>
    <name evidence="3" type="ORF">E5983_00990</name>
</gene>
<dbReference type="RefSeq" id="WP_160332081.1">
    <property type="nucleotide sequence ID" value="NZ_WSRS01000004.1"/>
</dbReference>
<feature type="transmembrane region" description="Helical" evidence="1">
    <location>
        <begin position="571"/>
        <end position="600"/>
    </location>
</feature>
<dbReference type="NCBIfam" id="TIGR02675">
    <property type="entry name" value="tape_meas_nterm"/>
    <property type="match status" value="1"/>
</dbReference>
<dbReference type="Pfam" id="PF20155">
    <property type="entry name" value="TMP_3"/>
    <property type="match status" value="1"/>
</dbReference>
<evidence type="ECO:0000256" key="1">
    <source>
        <dbReference type="SAM" id="Phobius"/>
    </source>
</evidence>
<feature type="transmembrane region" description="Helical" evidence="1">
    <location>
        <begin position="638"/>
        <end position="656"/>
    </location>
</feature>
<sequence>MGDTSYTVEAILKARDSGFSSAFKKAEQSVTGLTGMAGKVGSVFKSVLGANLVSSALTAGIGAVTSGIGGMVSELNSSQKAWKTFEGNMQAFGKSGAEIAAAKQEMQDFATKTIYSASDMASTYSQLEAVGTKNVGSLVKAFGGLAASAENPSQAMKSLSQQATQMASKPKVAWQDFKIMMEQAPAGMAAVAKEMGMSTDELVAAVQDGKISTEEFFDAMERAGNSDAFQKMATEFKTVDQAIDGLKEGLSNKLMPAFDKLNEFGIKAVNAVSNAIDKINFDKLAKGLGDFLNRIDIEGIVEKVAGVLSTIGGLFKSAFATIGDTGLFQNLLHTFDLLGSVAAQVFGGMVSESNTFSNAMEAVGEVFNLFIFSVQDAITAVGDFISGLQKAGAIDAVVDAFYDLVKAGLDLSEKLSGLIPWEAIGVAVGYVIKFISKVVQAIANLSQMISGDIWRGTVSGVAGAILAFKGFNFLKSFNPFSIFKKKAEESVDGATNGIKKSKSTISQIFNGISNVLKSAGNALKSTFQGLGGALKSTLQGLGKTFEGFGKGFGAAMKGIMQGMRGLNPATLIAFGTSFAIAAVGIGAAIAIIAAGFTLLATQSQGVSEILRAVGDVIVSVGKAIGTVVQMAFQGLADALVTVAPVLPIVATAFAMMSPAITAVGEAIAAIIESFSGLAPVITALGDAISQVVSAISSGVAEIITAATPIVEIISNTFTTLVQIVADSIVQIVQALAPFMPAVTEMVVAVAPVLSQIIDAFNNLVDNLGPIIDSITELFGTLGEQISDILEGAQGVIDSFGGAVRNVLDGISGIFDSIGNAALNAGRGVKEMAQGIKILVDMNIVDLGETLFKVASGLGDMAKHSGAMTKLGSAMSQVGKGMTSFSTEAEPAAAAMTAFSTGIGPLKETMAQLPQIMTTAATGFQTFTAQAVASLAGLSAINAPIALFKDQISSIGPTLLVAGAGMTLLATQFSVVGVSLGALTAGFTALSAALAMISASMSQVGSSASQIVGQLNGIPGATQAVVSAFNTMSSQVQSAMNRALQAVISVGNRMKAQGRQIGQQTTRNLAQGIRSGAGQVSGSMSSLMQAAVSRAQAGVGAMRNAGAMIGQGLAQGMLSALGAVTAAADALVAQAERAAQAKAKIHSPSRLFRDEVGIFIGQGMAVGIEKSAKFVTKAIDDLVEEASEIDLRLDDLFDNRLSYQANLGEIKGDITHQLVNRREERHFDALSEALDTIQASLGREVVFNINGQEFARVTGRDIASYQANEARINKLLREGKR</sequence>
<keyword evidence="1" id="KW-0812">Transmembrane</keyword>
<dbReference type="EMBL" id="WSRS01000004">
    <property type="protein sequence ID" value="MVX58249.1"/>
    <property type="molecule type" value="Genomic_DNA"/>
</dbReference>
<evidence type="ECO:0000313" key="4">
    <source>
        <dbReference type="Proteomes" id="UP000461595"/>
    </source>
</evidence>
<accession>A0A7X3G8N0</accession>
<organism evidence="3 4">
    <name type="scientific">Streptococcus danieliae</name>
    <dbReference type="NCBI Taxonomy" id="747656"/>
    <lineage>
        <taxon>Bacteria</taxon>
        <taxon>Bacillati</taxon>
        <taxon>Bacillota</taxon>
        <taxon>Bacilli</taxon>
        <taxon>Lactobacillales</taxon>
        <taxon>Streptococcaceae</taxon>
        <taxon>Streptococcus</taxon>
    </lineage>
</organism>
<protein>
    <submittedName>
        <fullName evidence="3">Tape measure protein</fullName>
    </submittedName>
</protein>
<feature type="domain" description="Tape measure protein N-terminal" evidence="2">
    <location>
        <begin position="80"/>
        <end position="251"/>
    </location>
</feature>
<reference evidence="3 4" key="1">
    <citation type="submission" date="2019-12" db="EMBL/GenBank/DDBJ databases">
        <title>Microbes associate with the intestines of laboratory mice.</title>
        <authorList>
            <person name="Navarre W."/>
            <person name="Wong E."/>
        </authorList>
    </citation>
    <scope>NUCLEOTIDE SEQUENCE [LARGE SCALE GENOMIC DNA]</scope>
    <source>
        <strain evidence="3 4">NM51_B2-22</strain>
    </source>
</reference>
<dbReference type="SUPFAM" id="SSF48371">
    <property type="entry name" value="ARM repeat"/>
    <property type="match status" value="1"/>
</dbReference>
<dbReference type="InterPro" id="IPR013491">
    <property type="entry name" value="Tape_meas_N"/>
</dbReference>
<dbReference type="Proteomes" id="UP000461595">
    <property type="component" value="Unassembled WGS sequence"/>
</dbReference>
<keyword evidence="1" id="KW-0472">Membrane</keyword>
<evidence type="ECO:0000259" key="2">
    <source>
        <dbReference type="Pfam" id="PF20155"/>
    </source>
</evidence>
<evidence type="ECO:0000313" key="3">
    <source>
        <dbReference type="EMBL" id="MVX58249.1"/>
    </source>
</evidence>
<keyword evidence="1" id="KW-1133">Transmembrane helix</keyword>
<dbReference type="OrthoDB" id="2157658at2"/>